<dbReference type="PANTHER" id="PTHR43764:SF1">
    <property type="entry name" value="MOLYBDOPTERIN MOLYBDOTRANSFERASE"/>
    <property type="match status" value="1"/>
</dbReference>
<evidence type="ECO:0000313" key="5">
    <source>
        <dbReference type="Proteomes" id="UP001146439"/>
    </source>
</evidence>
<comment type="caution">
    <text evidence="4">The sequence shown here is derived from an EMBL/GenBank/DDBJ whole genome shotgun (WGS) entry which is preliminary data.</text>
</comment>
<keyword evidence="2" id="KW-0501">Molybdenum cofactor biosynthesis</keyword>
<dbReference type="CDD" id="cd00886">
    <property type="entry name" value="MogA_MoaB"/>
    <property type="match status" value="1"/>
</dbReference>
<name>A0A9X3LYI0_9CORY</name>
<organism evidence="4 5">
    <name type="scientific">Corynebacterium yonathiae</name>
    <dbReference type="NCBI Taxonomy" id="2913504"/>
    <lineage>
        <taxon>Bacteria</taxon>
        <taxon>Bacillati</taxon>
        <taxon>Actinomycetota</taxon>
        <taxon>Actinomycetes</taxon>
        <taxon>Mycobacteriales</taxon>
        <taxon>Corynebacteriaceae</taxon>
        <taxon>Corynebacterium</taxon>
    </lineage>
</organism>
<proteinExistence type="predicted"/>
<dbReference type="Pfam" id="PF00994">
    <property type="entry name" value="MoCF_biosynth"/>
    <property type="match status" value="1"/>
</dbReference>
<reference evidence="4" key="1">
    <citation type="submission" date="2022-02" db="EMBL/GenBank/DDBJ databases">
        <title>Corynebacterium sp. from urogenital microbiome.</title>
        <authorList>
            <person name="Cappelli E.A."/>
            <person name="Ribeiro T.G."/>
            <person name="Peixe L."/>
        </authorList>
    </citation>
    <scope>NUCLEOTIDE SEQUENCE</scope>
    <source>
        <strain evidence="4">C21Ua_68</strain>
    </source>
</reference>
<gene>
    <name evidence="4" type="ORF">L8V22_07025</name>
</gene>
<dbReference type="NCBIfam" id="TIGR00177">
    <property type="entry name" value="molyb_syn"/>
    <property type="match status" value="1"/>
</dbReference>
<evidence type="ECO:0000313" key="4">
    <source>
        <dbReference type="EMBL" id="MCZ9296312.1"/>
    </source>
</evidence>
<evidence type="ECO:0000256" key="1">
    <source>
        <dbReference type="ARBA" id="ARBA00005046"/>
    </source>
</evidence>
<dbReference type="RefSeq" id="WP_238800729.1">
    <property type="nucleotide sequence ID" value="NZ_JAKMUZ010000011.1"/>
</dbReference>
<evidence type="ECO:0000256" key="2">
    <source>
        <dbReference type="ARBA" id="ARBA00023150"/>
    </source>
</evidence>
<comment type="pathway">
    <text evidence="1">Cofactor biosynthesis; molybdopterin biosynthesis.</text>
</comment>
<dbReference type="EMBL" id="JAKMUZ010000011">
    <property type="protein sequence ID" value="MCZ9296312.1"/>
    <property type="molecule type" value="Genomic_DNA"/>
</dbReference>
<dbReference type="InterPro" id="IPR001453">
    <property type="entry name" value="MoaB/Mog_dom"/>
</dbReference>
<feature type="domain" description="MoaB/Mog" evidence="3">
    <location>
        <begin position="7"/>
        <end position="149"/>
    </location>
</feature>
<dbReference type="AlphaFoldDB" id="A0A9X3LYI0"/>
<dbReference type="GO" id="GO:0006777">
    <property type="term" value="P:Mo-molybdopterin cofactor biosynthetic process"/>
    <property type="evidence" value="ECO:0007669"/>
    <property type="project" value="UniProtKB-KW"/>
</dbReference>
<protein>
    <submittedName>
        <fullName evidence="4">MogA/MoaB family molybdenum cofactor biosynthesis protein</fullName>
    </submittedName>
</protein>
<dbReference type="PANTHER" id="PTHR43764">
    <property type="entry name" value="MOLYBDENUM COFACTOR BIOSYNTHESIS"/>
    <property type="match status" value="1"/>
</dbReference>
<dbReference type="Gene3D" id="3.40.980.10">
    <property type="entry name" value="MoaB/Mog-like domain"/>
    <property type="match status" value="1"/>
</dbReference>
<sequence length="159" mass="16510">MSPQRTAIVIVASTRAAAGIYEDRSGPIAVDFLRRKGFDCPDARIVPDADIAATVAAAFAEEPSVILTSGGTGLTQDDKTVEAVAPHITRELPGIAVAFWQKGLESVPTAVASRAIAGVNDSTFAMTLPGSTGGVKDGCAILEELIVPIVDMLEGKHEH</sequence>
<evidence type="ECO:0000259" key="3">
    <source>
        <dbReference type="SMART" id="SM00852"/>
    </source>
</evidence>
<dbReference type="SUPFAM" id="SSF53218">
    <property type="entry name" value="Molybdenum cofactor biosynthesis proteins"/>
    <property type="match status" value="1"/>
</dbReference>
<dbReference type="InterPro" id="IPR051920">
    <property type="entry name" value="MPT_Adenylyltrnsfr/MoaC-Rel"/>
</dbReference>
<dbReference type="InterPro" id="IPR036425">
    <property type="entry name" value="MoaB/Mog-like_dom_sf"/>
</dbReference>
<accession>A0A9X3LYI0</accession>
<dbReference type="Proteomes" id="UP001146439">
    <property type="component" value="Unassembled WGS sequence"/>
</dbReference>
<dbReference type="SMART" id="SM00852">
    <property type="entry name" value="MoCF_biosynth"/>
    <property type="match status" value="1"/>
</dbReference>